<evidence type="ECO:0000313" key="2">
    <source>
        <dbReference type="Proteomes" id="UP000008148"/>
    </source>
</evidence>
<name>A8AP87_CITK8</name>
<dbReference type="EMBL" id="CP000822">
    <property type="protein sequence ID" value="ABV15299.1"/>
    <property type="molecule type" value="Genomic_DNA"/>
</dbReference>
<keyword evidence="2" id="KW-1185">Reference proteome</keyword>
<dbReference type="KEGG" id="cko:CKO_04240"/>
<dbReference type="Proteomes" id="UP000008148">
    <property type="component" value="Chromosome"/>
</dbReference>
<reference evidence="1 2" key="1">
    <citation type="submission" date="2007-08" db="EMBL/GenBank/DDBJ databases">
        <authorList>
            <consortium name="The Citrobacter koseri Genome Sequencing Project"/>
            <person name="McClelland M."/>
            <person name="Sanderson E.K."/>
            <person name="Porwollik S."/>
            <person name="Spieth J."/>
            <person name="Clifton W.S."/>
            <person name="Latreille P."/>
            <person name="Courtney L."/>
            <person name="Wang C."/>
            <person name="Pepin K."/>
            <person name="Bhonagiri V."/>
            <person name="Nash W."/>
            <person name="Johnson M."/>
            <person name="Thiruvilangam P."/>
            <person name="Wilson R."/>
        </authorList>
    </citation>
    <scope>NUCLEOTIDE SEQUENCE [LARGE SCALE GENOMIC DNA]</scope>
    <source>
        <strain evidence="2">ATCC BAA-895 / CDC 4225-83 / SGSC4696</strain>
    </source>
</reference>
<dbReference type="HOGENOM" id="CLU_2435542_0_0_6"/>
<sequence>MLNNAQMFARRYKYDFGDLITRSIIHIKFVVAFEYLHHFLTYFWQYFSAPLGQVSITRTTVATSTSSGMIHGLRFRLKSFALPRTQLPEC</sequence>
<proteinExistence type="predicted"/>
<dbReference type="AlphaFoldDB" id="A8AP87"/>
<accession>A8AP87</accession>
<evidence type="ECO:0000313" key="1">
    <source>
        <dbReference type="EMBL" id="ABV15299.1"/>
    </source>
</evidence>
<gene>
    <name evidence="1" type="ordered locus">CKO_04240</name>
</gene>
<protein>
    <submittedName>
        <fullName evidence="1">Uncharacterized protein</fullName>
    </submittedName>
</protein>
<organism evidence="1 2">
    <name type="scientific">Citrobacter koseri (strain ATCC BAA-895 / CDC 4225-83 / SGSC4696)</name>
    <dbReference type="NCBI Taxonomy" id="290338"/>
    <lineage>
        <taxon>Bacteria</taxon>
        <taxon>Pseudomonadati</taxon>
        <taxon>Pseudomonadota</taxon>
        <taxon>Gammaproteobacteria</taxon>
        <taxon>Enterobacterales</taxon>
        <taxon>Enterobacteriaceae</taxon>
        <taxon>Citrobacter</taxon>
    </lineage>
</organism>